<evidence type="ECO:0000256" key="3">
    <source>
        <dbReference type="ARBA" id="ARBA00022691"/>
    </source>
</evidence>
<dbReference type="Proteomes" id="UP001201873">
    <property type="component" value="Unassembled WGS sequence"/>
</dbReference>
<evidence type="ECO:0000256" key="5">
    <source>
        <dbReference type="SAM" id="MobiDB-lite"/>
    </source>
</evidence>
<dbReference type="EMBL" id="JALKFT010000026">
    <property type="protein sequence ID" value="MCK9878070.1"/>
    <property type="molecule type" value="Genomic_DNA"/>
</dbReference>
<feature type="binding site" evidence="4">
    <location>
        <position position="408"/>
    </location>
    <ligand>
        <name>S-adenosyl-L-methionine</name>
        <dbReference type="ChEBI" id="CHEBI:59789"/>
    </ligand>
</feature>
<keyword evidence="2 4" id="KW-0808">Transferase</keyword>
<feature type="binding site" evidence="4">
    <location>
        <position position="358"/>
    </location>
    <ligand>
        <name>S-adenosyl-L-methionine</name>
        <dbReference type="ChEBI" id="CHEBI:59789"/>
    </ligand>
</feature>
<accession>A0ABT0K2R3</accession>
<evidence type="ECO:0000313" key="8">
    <source>
        <dbReference type="Proteomes" id="UP001201873"/>
    </source>
</evidence>
<dbReference type="InterPro" id="IPR030391">
    <property type="entry name" value="MeTrfase_TrmA_CS"/>
</dbReference>
<protein>
    <submittedName>
        <fullName evidence="7">TRAM domain-containing protein</fullName>
    </submittedName>
</protein>
<feature type="compositionally biased region" description="Low complexity" evidence="5">
    <location>
        <begin position="1"/>
        <end position="27"/>
    </location>
</feature>
<comment type="caution">
    <text evidence="7">The sequence shown here is derived from an EMBL/GenBank/DDBJ whole genome shotgun (WGS) entry which is preliminary data.</text>
</comment>
<dbReference type="PROSITE" id="PS51687">
    <property type="entry name" value="SAM_MT_RNA_M5U"/>
    <property type="match status" value="1"/>
</dbReference>
<evidence type="ECO:0000313" key="7">
    <source>
        <dbReference type="EMBL" id="MCK9878070.1"/>
    </source>
</evidence>
<organism evidence="7 8">
    <name type="scientific">Frankia umida</name>
    <dbReference type="NCBI Taxonomy" id="573489"/>
    <lineage>
        <taxon>Bacteria</taxon>
        <taxon>Bacillati</taxon>
        <taxon>Actinomycetota</taxon>
        <taxon>Actinomycetes</taxon>
        <taxon>Frankiales</taxon>
        <taxon>Frankiaceae</taxon>
        <taxon>Frankia</taxon>
    </lineage>
</organism>
<sequence>MSPVRGASASGAPASAPSSTARPARPSEVGTRRELTVGRIAHGGFCVARDEGRVVFVRHALPGERVLARITDDSHDRYWRADAVEILEASPDRVPAPCPHAGPGACGGCDWQHATPAAQRRGKAEVVIESLRRFGGVDVGPLVVEAVAPDPSGAEPSGVEPSGGLDGVDGLDWRTRMRFAVTADGQVGLRASRSHEVLATPDCRIAHPLVRAALADRRFPAAAVVEVAVSPASDAVAVEVHTGGAPGGGTRVGTAHAGAVRGSAAGRGGGGGTASGAPDAPIGAGRIVEVVGQRSFAVGSGVFWQVHAAAPKVLVDAVRTALRPQPGETALDLYAGAGLFAAFLAEDVGPSGRVVAMESEAAAVAAAADNLADLPQVSLRAVRVTPATVRGVLGTGPSAGRVGCAVLDPPRAGAGAEVVAALLGHHPRAVAYVACDPVALGRDLATFRARGYTMTALRAFDLFPMTHHVECVALFEPTVR</sequence>
<dbReference type="PROSITE" id="PS50926">
    <property type="entry name" value="TRAM"/>
    <property type="match status" value="1"/>
</dbReference>
<dbReference type="PANTHER" id="PTHR11061">
    <property type="entry name" value="RNA M5U METHYLTRANSFERASE"/>
    <property type="match status" value="1"/>
</dbReference>
<feature type="binding site" evidence="4">
    <location>
        <position position="305"/>
    </location>
    <ligand>
        <name>S-adenosyl-L-methionine</name>
        <dbReference type="ChEBI" id="CHEBI:59789"/>
    </ligand>
</feature>
<dbReference type="PROSITE" id="PS01231">
    <property type="entry name" value="TRMA_2"/>
    <property type="match status" value="1"/>
</dbReference>
<evidence type="ECO:0000256" key="2">
    <source>
        <dbReference type="ARBA" id="ARBA00022679"/>
    </source>
</evidence>
<evidence type="ECO:0000256" key="1">
    <source>
        <dbReference type="ARBA" id="ARBA00022603"/>
    </source>
</evidence>
<dbReference type="InterPro" id="IPR029063">
    <property type="entry name" value="SAM-dependent_MTases_sf"/>
</dbReference>
<dbReference type="Gene3D" id="3.40.50.150">
    <property type="entry name" value="Vaccinia Virus protein VP39"/>
    <property type="match status" value="1"/>
</dbReference>
<feature type="active site" description="Nucleophile" evidence="4">
    <location>
        <position position="435"/>
    </location>
</feature>
<feature type="region of interest" description="Disordered" evidence="5">
    <location>
        <begin position="1"/>
        <end position="34"/>
    </location>
</feature>
<dbReference type="InterPro" id="IPR002792">
    <property type="entry name" value="TRAM_dom"/>
</dbReference>
<dbReference type="Pfam" id="PF01938">
    <property type="entry name" value="TRAM"/>
    <property type="match status" value="1"/>
</dbReference>
<dbReference type="SUPFAM" id="SSF53335">
    <property type="entry name" value="S-adenosyl-L-methionine-dependent methyltransferases"/>
    <property type="match status" value="2"/>
</dbReference>
<dbReference type="Pfam" id="PF05958">
    <property type="entry name" value="tRNA_U5-meth_tr"/>
    <property type="match status" value="1"/>
</dbReference>
<dbReference type="Gene3D" id="2.40.50.1070">
    <property type="match status" value="1"/>
</dbReference>
<dbReference type="InterPro" id="IPR012340">
    <property type="entry name" value="NA-bd_OB-fold"/>
</dbReference>
<keyword evidence="8" id="KW-1185">Reference proteome</keyword>
<reference evidence="7 8" key="1">
    <citation type="submission" date="2022-04" db="EMBL/GenBank/DDBJ databases">
        <title>Genome diversity in the genus Frankia.</title>
        <authorList>
            <person name="Carlos-Shanley C."/>
            <person name="Hahn D."/>
        </authorList>
    </citation>
    <scope>NUCLEOTIDE SEQUENCE [LARGE SCALE GENOMIC DNA]</scope>
    <source>
        <strain evidence="7 8">Ag45/Mut15</strain>
    </source>
</reference>
<dbReference type="PANTHER" id="PTHR11061:SF30">
    <property type="entry name" value="TRNA (URACIL(54)-C(5))-METHYLTRANSFERASE"/>
    <property type="match status" value="1"/>
</dbReference>
<keyword evidence="3 4" id="KW-0949">S-adenosyl-L-methionine</keyword>
<gene>
    <name evidence="7" type="ORF">MXD59_20230</name>
</gene>
<dbReference type="Gene3D" id="2.40.50.140">
    <property type="entry name" value="Nucleic acid-binding proteins"/>
    <property type="match status" value="1"/>
</dbReference>
<feature type="binding site" evidence="4">
    <location>
        <position position="334"/>
    </location>
    <ligand>
        <name>S-adenosyl-L-methionine</name>
        <dbReference type="ChEBI" id="CHEBI:59789"/>
    </ligand>
</feature>
<dbReference type="InterPro" id="IPR010280">
    <property type="entry name" value="U5_MeTrfase_fam"/>
</dbReference>
<evidence type="ECO:0000256" key="4">
    <source>
        <dbReference type="PROSITE-ProRule" id="PRU01024"/>
    </source>
</evidence>
<keyword evidence="1 4" id="KW-0489">Methyltransferase</keyword>
<dbReference type="SUPFAM" id="SSF50249">
    <property type="entry name" value="Nucleic acid-binding proteins"/>
    <property type="match status" value="1"/>
</dbReference>
<feature type="domain" description="TRAM" evidence="6">
    <location>
        <begin position="26"/>
        <end position="85"/>
    </location>
</feature>
<comment type="similarity">
    <text evidence="4">Belongs to the class I-like SAM-binding methyltransferase superfamily. RNA M5U methyltransferase family.</text>
</comment>
<evidence type="ECO:0000259" key="6">
    <source>
        <dbReference type="PROSITE" id="PS50926"/>
    </source>
</evidence>
<dbReference type="RefSeq" id="WP_248826213.1">
    <property type="nucleotide sequence ID" value="NZ_JALKFT010000026.1"/>
</dbReference>
<name>A0ABT0K2R3_9ACTN</name>
<proteinExistence type="inferred from homology"/>